<feature type="transmembrane region" description="Helical" evidence="1">
    <location>
        <begin position="271"/>
        <end position="288"/>
    </location>
</feature>
<dbReference type="RefSeq" id="WP_119585098.1">
    <property type="nucleotide sequence ID" value="NZ_CAWODQ010000012.1"/>
</dbReference>
<feature type="transmembrane region" description="Helical" evidence="1">
    <location>
        <begin position="125"/>
        <end position="141"/>
    </location>
</feature>
<keyword evidence="4" id="KW-1185">Reference proteome</keyword>
<dbReference type="Proteomes" id="UP000286576">
    <property type="component" value="Unassembled WGS sequence"/>
</dbReference>
<dbReference type="SUPFAM" id="SSF103481">
    <property type="entry name" value="Multidrug resistance efflux transporter EmrE"/>
    <property type="match status" value="2"/>
</dbReference>
<feature type="transmembrane region" description="Helical" evidence="1">
    <location>
        <begin position="32"/>
        <end position="56"/>
    </location>
</feature>
<dbReference type="EMBL" id="QXFL01000002">
    <property type="protein sequence ID" value="RIV87557.1"/>
    <property type="molecule type" value="Genomic_DNA"/>
</dbReference>
<evidence type="ECO:0000313" key="4">
    <source>
        <dbReference type="Proteomes" id="UP000286576"/>
    </source>
</evidence>
<evidence type="ECO:0000313" key="3">
    <source>
        <dbReference type="EMBL" id="RIV87557.1"/>
    </source>
</evidence>
<dbReference type="AlphaFoldDB" id="A0A418NTS8"/>
<dbReference type="OrthoDB" id="148351at2"/>
<proteinExistence type="predicted"/>
<feature type="transmembrane region" description="Helical" evidence="1">
    <location>
        <begin position="246"/>
        <end position="265"/>
    </location>
</feature>
<feature type="transmembrane region" description="Helical" evidence="1">
    <location>
        <begin position="99"/>
        <end position="118"/>
    </location>
</feature>
<protein>
    <submittedName>
        <fullName evidence="3">DMT family transporter</fullName>
    </submittedName>
</protein>
<reference evidence="3 4" key="1">
    <citation type="submission" date="2018-08" db="EMBL/GenBank/DDBJ databases">
        <title>Erythrobacter zhengii sp.nov., a bacterium isolated from deep-sea sediment.</title>
        <authorList>
            <person name="Fang C."/>
            <person name="Wu Y.-H."/>
            <person name="Sun C."/>
            <person name="Wang H."/>
            <person name="Cheng H."/>
            <person name="Meng F.-X."/>
            <person name="Wang C.-S."/>
            <person name="Xu X.-W."/>
        </authorList>
    </citation>
    <scope>NUCLEOTIDE SEQUENCE [LARGE SCALE GENOMIC DNA]</scope>
    <source>
        <strain evidence="3 4">V18</strain>
    </source>
</reference>
<evidence type="ECO:0000259" key="2">
    <source>
        <dbReference type="Pfam" id="PF00892"/>
    </source>
</evidence>
<feature type="transmembrane region" description="Helical" evidence="1">
    <location>
        <begin position="183"/>
        <end position="204"/>
    </location>
</feature>
<dbReference type="PANTHER" id="PTHR22911">
    <property type="entry name" value="ACYL-MALONYL CONDENSING ENZYME-RELATED"/>
    <property type="match status" value="1"/>
</dbReference>
<feature type="domain" description="EamA" evidence="2">
    <location>
        <begin position="7"/>
        <end position="140"/>
    </location>
</feature>
<gene>
    <name evidence="3" type="ORF">D2V07_04215</name>
</gene>
<dbReference type="InterPro" id="IPR000620">
    <property type="entry name" value="EamA_dom"/>
</dbReference>
<dbReference type="InterPro" id="IPR037185">
    <property type="entry name" value="EmrE-like"/>
</dbReference>
<comment type="caution">
    <text evidence="3">The sequence shown here is derived from an EMBL/GenBank/DDBJ whole genome shotgun (WGS) entry which is preliminary data.</text>
</comment>
<keyword evidence="1" id="KW-1133">Transmembrane helix</keyword>
<dbReference type="GO" id="GO:0016020">
    <property type="term" value="C:membrane"/>
    <property type="evidence" value="ECO:0007669"/>
    <property type="project" value="InterPro"/>
</dbReference>
<dbReference type="Pfam" id="PF00892">
    <property type="entry name" value="EamA"/>
    <property type="match status" value="2"/>
</dbReference>
<dbReference type="PANTHER" id="PTHR22911:SF135">
    <property type="entry name" value="BLR4310 PROTEIN"/>
    <property type="match status" value="1"/>
</dbReference>
<sequence length="301" mass="31845">MQESHRSGLLFALAGFCALTIGDSIVKGIDQAWAPTAVAALRYVLGALGLTALLVWNEGTAPLRRIPNPRIQWLRGGAVAMATICFFAGVWLMPLTEAIALVFTQPIFTAILAAAFLGERLRWQTVAATLVAFAGVLIVLRPNLAEIGLAAVLPLAAAFGMAVLVTANRAVAGRGSSLAMQAYVALFASIFLLAGMVIGHFSGLAQLRLEWPEWHVPARIAIIAVTASTAHWLIYMGTERAGAATVAPMTYGQLIAGSLIGYVFFSEVPDLTAMAGAALIIISGLWLWHQGRTKRGAKLPS</sequence>
<organism evidence="3 4">
    <name type="scientific">Aurantiacibacter zhengii</name>
    <dbReference type="NCBI Taxonomy" id="2307003"/>
    <lineage>
        <taxon>Bacteria</taxon>
        <taxon>Pseudomonadati</taxon>
        <taxon>Pseudomonadota</taxon>
        <taxon>Alphaproteobacteria</taxon>
        <taxon>Sphingomonadales</taxon>
        <taxon>Erythrobacteraceae</taxon>
        <taxon>Aurantiacibacter</taxon>
    </lineage>
</organism>
<keyword evidence="1" id="KW-0812">Transmembrane</keyword>
<evidence type="ECO:0000256" key="1">
    <source>
        <dbReference type="SAM" id="Phobius"/>
    </source>
</evidence>
<name>A0A418NTS8_9SPHN</name>
<feature type="transmembrane region" description="Helical" evidence="1">
    <location>
        <begin position="216"/>
        <end position="234"/>
    </location>
</feature>
<feature type="transmembrane region" description="Helical" evidence="1">
    <location>
        <begin position="147"/>
        <end position="171"/>
    </location>
</feature>
<keyword evidence="1" id="KW-0472">Membrane</keyword>
<accession>A0A418NTS8</accession>
<feature type="domain" description="EamA" evidence="2">
    <location>
        <begin position="151"/>
        <end position="283"/>
    </location>
</feature>
<feature type="transmembrane region" description="Helical" evidence="1">
    <location>
        <begin position="76"/>
        <end position="93"/>
    </location>
</feature>